<dbReference type="KEGG" id="gfl:GRFL_1760"/>
<sequence length="38" mass="4448">MKKLPKKELLKWAILILVVAACYHIIQDWEHFNDGLGI</sequence>
<reference evidence="1 2" key="1">
    <citation type="submission" date="2016-07" db="EMBL/GenBank/DDBJ databases">
        <title>Multi-omics approach to identify versatile polysaccharide utilization systems of a marine flavobacterium Gramella flava.</title>
        <authorList>
            <person name="Tang K."/>
        </authorList>
    </citation>
    <scope>NUCLEOTIDE SEQUENCE [LARGE SCALE GENOMIC DNA]</scope>
    <source>
        <strain evidence="1 2">JLT2011</strain>
    </source>
</reference>
<name>A0A1L7I5I3_9FLAO</name>
<evidence type="ECO:0000313" key="1">
    <source>
        <dbReference type="EMBL" id="APU68484.1"/>
    </source>
</evidence>
<evidence type="ECO:0000313" key="2">
    <source>
        <dbReference type="Proteomes" id="UP000186230"/>
    </source>
</evidence>
<proteinExistence type="predicted"/>
<dbReference type="EMBL" id="CP016359">
    <property type="protein sequence ID" value="APU68484.1"/>
    <property type="molecule type" value="Genomic_DNA"/>
</dbReference>
<keyword evidence="2" id="KW-1185">Reference proteome</keyword>
<accession>A0A1L7I5I3</accession>
<gene>
    <name evidence="1" type="ORF">GRFL_1760</name>
</gene>
<protein>
    <submittedName>
        <fullName evidence="1">Uncharacterized protein</fullName>
    </submittedName>
</protein>
<dbReference type="Proteomes" id="UP000186230">
    <property type="component" value="Chromosome"/>
</dbReference>
<organism evidence="1 2">
    <name type="scientific">Christiangramia flava JLT2011</name>
    <dbReference type="NCBI Taxonomy" id="1229726"/>
    <lineage>
        <taxon>Bacteria</taxon>
        <taxon>Pseudomonadati</taxon>
        <taxon>Bacteroidota</taxon>
        <taxon>Flavobacteriia</taxon>
        <taxon>Flavobacteriales</taxon>
        <taxon>Flavobacteriaceae</taxon>
        <taxon>Christiangramia</taxon>
    </lineage>
</organism>
<dbReference type="PROSITE" id="PS51257">
    <property type="entry name" value="PROKAR_LIPOPROTEIN"/>
    <property type="match status" value="1"/>
</dbReference>
<dbReference type="AlphaFoldDB" id="A0A1L7I5I3"/>
<dbReference type="STRING" id="1229726.GRFL_1760"/>